<dbReference type="InterPro" id="IPR033390">
    <property type="entry name" value="Rv2179c-like"/>
</dbReference>
<organism evidence="2">
    <name type="scientific">viral metagenome</name>
    <dbReference type="NCBI Taxonomy" id="1070528"/>
    <lineage>
        <taxon>unclassified sequences</taxon>
        <taxon>metagenomes</taxon>
        <taxon>organismal metagenomes</taxon>
    </lineage>
</organism>
<reference evidence="2" key="1">
    <citation type="submission" date="2020-03" db="EMBL/GenBank/DDBJ databases">
        <title>The deep terrestrial virosphere.</title>
        <authorList>
            <person name="Holmfeldt K."/>
            <person name="Nilsson E."/>
            <person name="Simone D."/>
            <person name="Lopez-Fernandez M."/>
            <person name="Wu X."/>
            <person name="de Brujin I."/>
            <person name="Lundin D."/>
            <person name="Andersson A."/>
            <person name="Bertilsson S."/>
            <person name="Dopson M."/>
        </authorList>
    </citation>
    <scope>NUCLEOTIDE SEQUENCE</scope>
    <source>
        <strain evidence="2">TM448A00161</strain>
    </source>
</reference>
<dbReference type="GO" id="GO:0003676">
    <property type="term" value="F:nucleic acid binding"/>
    <property type="evidence" value="ECO:0007669"/>
    <property type="project" value="InterPro"/>
</dbReference>
<accession>A0A6H1ZAE5</accession>
<sequence>MLYFFDTEFIEYPGHLDLISIGVVCEDDRAYYAISKDCDLSKANEWVRTHVLPKLPTDASLWKSREQIKQDLLAFVKGMPEWWACYADYDWVCLCWLFGAMMDLPKGWPMYCRDVQQVVDRIEVGLPQMPPSVEHDALMDAWWTRGAYEYLHGQWSQSVYEHTGCFPYPQRLE</sequence>
<evidence type="ECO:0000313" key="2">
    <source>
        <dbReference type="EMBL" id="QJA44873.1"/>
    </source>
</evidence>
<protein>
    <recommendedName>
        <fullName evidence="1">3'-5' exoribonuclease Rv2179c-like domain-containing protein</fullName>
    </recommendedName>
</protein>
<dbReference type="InterPro" id="IPR036397">
    <property type="entry name" value="RNaseH_sf"/>
</dbReference>
<name>A0A6H1ZAE5_9ZZZZ</name>
<dbReference type="AlphaFoldDB" id="A0A6H1ZAE5"/>
<dbReference type="EMBL" id="MT143982">
    <property type="protein sequence ID" value="QJA44873.1"/>
    <property type="molecule type" value="Genomic_DNA"/>
</dbReference>
<feature type="domain" description="3'-5' exoribonuclease Rv2179c-like" evidence="1">
    <location>
        <begin position="3"/>
        <end position="149"/>
    </location>
</feature>
<evidence type="ECO:0000259" key="1">
    <source>
        <dbReference type="Pfam" id="PF16473"/>
    </source>
</evidence>
<dbReference type="InterPro" id="IPR012337">
    <property type="entry name" value="RNaseH-like_sf"/>
</dbReference>
<proteinExistence type="predicted"/>
<dbReference type="Pfam" id="PF16473">
    <property type="entry name" value="Rv2179c-like"/>
    <property type="match status" value="1"/>
</dbReference>
<dbReference type="Gene3D" id="3.30.420.10">
    <property type="entry name" value="Ribonuclease H-like superfamily/Ribonuclease H"/>
    <property type="match status" value="1"/>
</dbReference>
<gene>
    <name evidence="2" type="ORF">TM448A00161_0020</name>
</gene>
<dbReference type="SUPFAM" id="SSF53098">
    <property type="entry name" value="Ribonuclease H-like"/>
    <property type="match status" value="1"/>
</dbReference>